<name>A0A1D1Y9W5_9ARAE</name>
<accession>A0A1D1Y9W5</accession>
<proteinExistence type="predicted"/>
<feature type="non-terminal residue" evidence="1">
    <location>
        <position position="1"/>
    </location>
</feature>
<dbReference type="EMBL" id="GDJX01016507">
    <property type="protein sequence ID" value="JAT51429.1"/>
    <property type="molecule type" value="Transcribed_RNA"/>
</dbReference>
<dbReference type="GO" id="GO:0016301">
    <property type="term" value="F:kinase activity"/>
    <property type="evidence" value="ECO:0007669"/>
    <property type="project" value="UniProtKB-KW"/>
</dbReference>
<feature type="non-terminal residue" evidence="1">
    <location>
        <position position="149"/>
    </location>
</feature>
<keyword evidence="1" id="KW-0808">Transferase</keyword>
<reference evidence="1" key="1">
    <citation type="submission" date="2015-07" db="EMBL/GenBank/DDBJ databases">
        <title>Transcriptome Assembly of Anthurium amnicola.</title>
        <authorList>
            <person name="Suzuki J."/>
        </authorList>
    </citation>
    <scope>NUCLEOTIDE SEQUENCE</scope>
</reference>
<sequence>AISSKFSPPRPVRFSTLLACPPSLSTDLPNPNPSTSATDLSPSRWFQIDASSAIFLGNVRSPNRVETRKRERMRRWLCCARHLDDSHWSNENDRLSRPNYYANGYPKNTKLSNVANSEVQKALPTIEVPLLSLDELKEKTENFGSKCLI</sequence>
<evidence type="ECO:0000313" key="1">
    <source>
        <dbReference type="EMBL" id="JAT51429.1"/>
    </source>
</evidence>
<dbReference type="AlphaFoldDB" id="A0A1D1Y9W5"/>
<gene>
    <name evidence="1" type="primary">PTI13_4</name>
    <name evidence="1" type="ORF">g.50623</name>
</gene>
<keyword evidence="1" id="KW-0418">Kinase</keyword>
<protein>
    <submittedName>
        <fullName evidence="1">PTI1-like tyrosine-protein kinase 3</fullName>
    </submittedName>
</protein>
<organism evidence="1">
    <name type="scientific">Anthurium amnicola</name>
    <dbReference type="NCBI Taxonomy" id="1678845"/>
    <lineage>
        <taxon>Eukaryota</taxon>
        <taxon>Viridiplantae</taxon>
        <taxon>Streptophyta</taxon>
        <taxon>Embryophyta</taxon>
        <taxon>Tracheophyta</taxon>
        <taxon>Spermatophyta</taxon>
        <taxon>Magnoliopsida</taxon>
        <taxon>Liliopsida</taxon>
        <taxon>Araceae</taxon>
        <taxon>Pothoideae</taxon>
        <taxon>Potheae</taxon>
        <taxon>Anthurium</taxon>
    </lineage>
</organism>